<dbReference type="PANTHER" id="PTHR19846">
    <property type="entry name" value="WD40 REPEAT PROTEIN"/>
    <property type="match status" value="1"/>
</dbReference>
<evidence type="ECO:0000256" key="2">
    <source>
        <dbReference type="SAM" id="Phobius"/>
    </source>
</evidence>
<dbReference type="PANTHER" id="PTHR19846:SF0">
    <property type="entry name" value="PRE-MRNA PROCESSING FACTOR 4"/>
    <property type="match status" value="1"/>
</dbReference>
<dbReference type="GO" id="GO:0046540">
    <property type="term" value="C:U4/U6 x U5 tri-snRNP complex"/>
    <property type="evidence" value="ECO:0007669"/>
    <property type="project" value="TreeGrafter"/>
</dbReference>
<dbReference type="SUPFAM" id="SSF158230">
    <property type="entry name" value="PRP4-like"/>
    <property type="match status" value="1"/>
</dbReference>
<feature type="transmembrane region" description="Helical" evidence="2">
    <location>
        <begin position="349"/>
        <end position="369"/>
    </location>
</feature>
<dbReference type="InterPro" id="IPR036285">
    <property type="entry name" value="PRP4-like_sf"/>
</dbReference>
<keyword evidence="2" id="KW-0472">Membrane</keyword>
<feature type="region of interest" description="Disordered" evidence="1">
    <location>
        <begin position="131"/>
        <end position="180"/>
    </location>
</feature>
<feature type="transmembrane region" description="Helical" evidence="2">
    <location>
        <begin position="376"/>
        <end position="395"/>
    </location>
</feature>
<gene>
    <name evidence="4" type="ORF">TAV2_LOCUS14025</name>
</gene>
<name>A0AAU9SAC7_THLAR</name>
<dbReference type="GO" id="GO:0017070">
    <property type="term" value="F:U6 snRNA binding"/>
    <property type="evidence" value="ECO:0007669"/>
    <property type="project" value="TreeGrafter"/>
</dbReference>
<dbReference type="InterPro" id="IPR014906">
    <property type="entry name" value="PRP4-like"/>
</dbReference>
<organism evidence="4 5">
    <name type="scientific">Thlaspi arvense</name>
    <name type="common">Field penny-cress</name>
    <dbReference type="NCBI Taxonomy" id="13288"/>
    <lineage>
        <taxon>Eukaryota</taxon>
        <taxon>Viridiplantae</taxon>
        <taxon>Streptophyta</taxon>
        <taxon>Embryophyta</taxon>
        <taxon>Tracheophyta</taxon>
        <taxon>Spermatophyta</taxon>
        <taxon>Magnoliopsida</taxon>
        <taxon>eudicotyledons</taxon>
        <taxon>Gunneridae</taxon>
        <taxon>Pentapetalae</taxon>
        <taxon>rosids</taxon>
        <taxon>malvids</taxon>
        <taxon>Brassicales</taxon>
        <taxon>Brassicaceae</taxon>
        <taxon>Thlaspideae</taxon>
        <taxon>Thlaspi</taxon>
    </lineage>
</organism>
<dbReference type="GO" id="GO:0030621">
    <property type="term" value="F:U4 snRNA binding"/>
    <property type="evidence" value="ECO:0007669"/>
    <property type="project" value="TreeGrafter"/>
</dbReference>
<evidence type="ECO:0000259" key="3">
    <source>
        <dbReference type="SMART" id="SM00500"/>
    </source>
</evidence>
<evidence type="ECO:0000313" key="4">
    <source>
        <dbReference type="EMBL" id="CAH2058520.1"/>
    </source>
</evidence>
<feature type="domain" description="Pre-mRNA processing factor 4 (PRP4)-like" evidence="3">
    <location>
        <begin position="199"/>
        <end position="252"/>
    </location>
</feature>
<keyword evidence="2" id="KW-1133">Transmembrane helix</keyword>
<dbReference type="Pfam" id="PF08799">
    <property type="entry name" value="PRP4"/>
    <property type="match status" value="1"/>
</dbReference>
<accession>A0AAU9SAC7</accession>
<dbReference type="Proteomes" id="UP000836841">
    <property type="component" value="Chromosome 4"/>
</dbReference>
<evidence type="ECO:0000313" key="5">
    <source>
        <dbReference type="Proteomes" id="UP000836841"/>
    </source>
</evidence>
<dbReference type="AlphaFoldDB" id="A0AAU9SAC7"/>
<keyword evidence="5" id="KW-1185">Reference proteome</keyword>
<dbReference type="EMBL" id="OU466860">
    <property type="protein sequence ID" value="CAH2058520.1"/>
    <property type="molecule type" value="Genomic_DNA"/>
</dbReference>
<proteinExistence type="predicted"/>
<dbReference type="GO" id="GO:0000398">
    <property type="term" value="P:mRNA splicing, via spliceosome"/>
    <property type="evidence" value="ECO:0007669"/>
    <property type="project" value="TreeGrafter"/>
</dbReference>
<protein>
    <recommendedName>
        <fullName evidence="3">Pre-mRNA processing factor 4 (PRP4)-like domain-containing protein</fullName>
    </recommendedName>
</protein>
<keyword evidence="2" id="KW-0812">Transmembrane</keyword>
<feature type="compositionally biased region" description="Pro residues" evidence="1">
    <location>
        <begin position="131"/>
        <end position="144"/>
    </location>
</feature>
<sequence length="426" mass="48364">MRLWVFSQERRSLSNCQVYFVFRSREESSEIRRFRQFLLLIPILSRSNSFLFDNASNIQGIESLSGIFFVSRVGFVYIAACLGNMEPNKEDNVSSVPITQITAAPILQDAGVSAIQPPPFAPPMAPIPMVPHPPLARPPPPFRPPVSQNGGAKTADSDSGSEDEQYIISEGSKQARERQEKALQDLLLKRRAAAMAVPTNDKAVRDRLRRLGEPITLFGEQEMERRSRLAELMARLDGDDQLDKLCRAHEEDAAPKEEADDDIPEYPFFTEGPKELREARIDIAKFSIKRAAVRIQRAKRRRDDPDEDVDAETKWALKHAKGMVLDCSNFGDDRPLTGCSFSRDGKILATWYISHLFLTHIFHILFLRLGAIFARLCLLIRVTCILHFTCLFASIDTSVEKYPIIILSLNTEPVEFPQFLTRFHLY</sequence>
<reference evidence="4 5" key="1">
    <citation type="submission" date="2022-03" db="EMBL/GenBank/DDBJ databases">
        <authorList>
            <person name="Nunn A."/>
            <person name="Chopra R."/>
            <person name="Nunn A."/>
            <person name="Contreras Garrido A."/>
        </authorList>
    </citation>
    <scope>NUCLEOTIDE SEQUENCE [LARGE SCALE GENOMIC DNA]</scope>
</reference>
<dbReference type="Gene3D" id="4.10.280.110">
    <property type="entry name" value="Pre-mRNA processing factor 4 domain"/>
    <property type="match status" value="1"/>
</dbReference>
<evidence type="ECO:0000256" key="1">
    <source>
        <dbReference type="SAM" id="MobiDB-lite"/>
    </source>
</evidence>
<dbReference type="SMART" id="SM00500">
    <property type="entry name" value="SFM"/>
    <property type="match status" value="1"/>
</dbReference>